<proteinExistence type="inferred from homology"/>
<dbReference type="GO" id="GO:0015833">
    <property type="term" value="P:peptide transport"/>
    <property type="evidence" value="ECO:0007669"/>
    <property type="project" value="TreeGrafter"/>
</dbReference>
<dbReference type="PIRSF" id="PIRSF002741">
    <property type="entry name" value="MppA"/>
    <property type="match status" value="1"/>
</dbReference>
<reference evidence="6 7" key="1">
    <citation type="submission" date="2019-07" db="EMBL/GenBank/DDBJ databases">
        <title>Full genome sequence of Devosia sp. Gsoil 520.</title>
        <authorList>
            <person name="Im W.-T."/>
        </authorList>
    </citation>
    <scope>NUCLEOTIDE SEQUENCE [LARGE SCALE GENOMIC DNA]</scope>
    <source>
        <strain evidence="6 7">Gsoil 520</strain>
    </source>
</reference>
<dbReference type="OrthoDB" id="9803988at2"/>
<dbReference type="PANTHER" id="PTHR30290:SF38">
    <property type="entry name" value="D,D-DIPEPTIDE-BINDING PERIPLASMIC PROTEIN DDPA-RELATED"/>
    <property type="match status" value="1"/>
</dbReference>
<organism evidence="6 7">
    <name type="scientific">Devosia ginsengisoli</name>
    <dbReference type="NCBI Taxonomy" id="400770"/>
    <lineage>
        <taxon>Bacteria</taxon>
        <taxon>Pseudomonadati</taxon>
        <taxon>Pseudomonadota</taxon>
        <taxon>Alphaproteobacteria</taxon>
        <taxon>Hyphomicrobiales</taxon>
        <taxon>Devosiaceae</taxon>
        <taxon>Devosia</taxon>
    </lineage>
</organism>
<dbReference type="Gene3D" id="3.10.105.10">
    <property type="entry name" value="Dipeptide-binding Protein, Domain 3"/>
    <property type="match status" value="1"/>
</dbReference>
<dbReference type="RefSeq" id="WP_146289363.1">
    <property type="nucleotide sequence ID" value="NZ_CP042304.1"/>
</dbReference>
<comment type="subcellular location">
    <subcellularLocation>
        <location evidence="1">Periplasm</location>
    </subcellularLocation>
</comment>
<gene>
    <name evidence="6" type="ORF">FPZ08_07310</name>
</gene>
<dbReference type="InterPro" id="IPR039424">
    <property type="entry name" value="SBP_5"/>
</dbReference>
<evidence type="ECO:0000313" key="7">
    <source>
        <dbReference type="Proteomes" id="UP000315364"/>
    </source>
</evidence>
<feature type="domain" description="Solute-binding protein family 5" evidence="5">
    <location>
        <begin position="73"/>
        <end position="437"/>
    </location>
</feature>
<feature type="signal peptide" evidence="4">
    <location>
        <begin position="1"/>
        <end position="22"/>
    </location>
</feature>
<dbReference type="CDD" id="cd08502">
    <property type="entry name" value="PBP2_NikA_DppA_OppA_like_16"/>
    <property type="match status" value="1"/>
</dbReference>
<protein>
    <submittedName>
        <fullName evidence="6">ABC transporter substrate-binding protein</fullName>
    </submittedName>
</protein>
<dbReference type="SUPFAM" id="SSF53850">
    <property type="entry name" value="Periplasmic binding protein-like II"/>
    <property type="match status" value="1"/>
</dbReference>
<name>A0A5B8LR59_9HYPH</name>
<evidence type="ECO:0000259" key="5">
    <source>
        <dbReference type="Pfam" id="PF00496"/>
    </source>
</evidence>
<dbReference type="Gene3D" id="3.90.76.10">
    <property type="entry name" value="Dipeptide-binding Protein, Domain 1"/>
    <property type="match status" value="1"/>
</dbReference>
<evidence type="ECO:0000256" key="4">
    <source>
        <dbReference type="SAM" id="SignalP"/>
    </source>
</evidence>
<evidence type="ECO:0000256" key="2">
    <source>
        <dbReference type="ARBA" id="ARBA00005695"/>
    </source>
</evidence>
<dbReference type="GO" id="GO:1904680">
    <property type="term" value="F:peptide transmembrane transporter activity"/>
    <property type="evidence" value="ECO:0007669"/>
    <property type="project" value="TreeGrafter"/>
</dbReference>
<evidence type="ECO:0000256" key="1">
    <source>
        <dbReference type="ARBA" id="ARBA00004418"/>
    </source>
</evidence>
<dbReference type="GO" id="GO:0043190">
    <property type="term" value="C:ATP-binding cassette (ABC) transporter complex"/>
    <property type="evidence" value="ECO:0007669"/>
    <property type="project" value="InterPro"/>
</dbReference>
<dbReference type="Proteomes" id="UP000315364">
    <property type="component" value="Chromosome"/>
</dbReference>
<dbReference type="EMBL" id="CP042304">
    <property type="protein sequence ID" value="QDZ10576.1"/>
    <property type="molecule type" value="Genomic_DNA"/>
</dbReference>
<dbReference type="KEGG" id="dea:FPZ08_07310"/>
<feature type="chain" id="PRO_5022979589" evidence="4">
    <location>
        <begin position="23"/>
        <end position="528"/>
    </location>
</feature>
<dbReference type="Pfam" id="PF00496">
    <property type="entry name" value="SBP_bac_5"/>
    <property type="match status" value="1"/>
</dbReference>
<evidence type="ECO:0000313" key="6">
    <source>
        <dbReference type="EMBL" id="QDZ10576.1"/>
    </source>
</evidence>
<keyword evidence="3 4" id="KW-0732">Signal</keyword>
<evidence type="ECO:0000256" key="3">
    <source>
        <dbReference type="ARBA" id="ARBA00022729"/>
    </source>
</evidence>
<dbReference type="Gene3D" id="3.40.190.10">
    <property type="entry name" value="Periplasmic binding protein-like II"/>
    <property type="match status" value="1"/>
</dbReference>
<dbReference type="PANTHER" id="PTHR30290">
    <property type="entry name" value="PERIPLASMIC BINDING COMPONENT OF ABC TRANSPORTER"/>
    <property type="match status" value="1"/>
</dbReference>
<sequence>MPKRNFFAAALAVALLAGTALAGPVFAQESVLKFVPSSDLPTLDPSQTTAKITGNMGFLVFDTLFSMDSNLVPHPQMVDNYTVSDDGLVYTFVLRDGLAWHDGTPVTAEDCVASLERFFAKDGMGGTLKASTESLVAVDDKTFVLTLNAPYGLVLDVLAKVDQPIPFMYPKSLIGEDPNIPFTVPVGSGPYSYNAEESKPGIQLVFDRNAAYVPRSEPQDMLSGGKVAGTDRIVWTFIADRQTAANALMAGEVDFVEGPPADMLPILRADSNLEVAARDPRGELIVLRFNSLNPPFDNAKARQAFAMVVDQQSYLQAAVAPGEGKECRSIYTCDSPYSTDVGTELIGSGDVESARKLVEESGYGGESIVLLQPTDLPTVNNFALIAAQELRSIGFNVELAASDWASIIQRRAKTEPQSEGGWNMFITTASGGLLDTPISNLPGKTNCEAAWAGWPCDEEAEAIKARFALTSDPAERREIADEFQKRVYELMTFVPGGQYQLFDAWNVNVDNVVIGAASPLYGVTKVAQ</sequence>
<keyword evidence="7" id="KW-1185">Reference proteome</keyword>
<dbReference type="InterPro" id="IPR000914">
    <property type="entry name" value="SBP_5_dom"/>
</dbReference>
<dbReference type="AlphaFoldDB" id="A0A5B8LR59"/>
<dbReference type="InterPro" id="IPR030678">
    <property type="entry name" value="Peptide/Ni-bd"/>
</dbReference>
<dbReference type="GO" id="GO:0030288">
    <property type="term" value="C:outer membrane-bounded periplasmic space"/>
    <property type="evidence" value="ECO:0007669"/>
    <property type="project" value="UniProtKB-ARBA"/>
</dbReference>
<accession>A0A5B8LR59</accession>
<comment type="similarity">
    <text evidence="2">Belongs to the bacterial solute-binding protein 5 family.</text>
</comment>